<evidence type="ECO:0000313" key="2">
    <source>
        <dbReference type="EMBL" id="MCK0196095.1"/>
    </source>
</evidence>
<keyword evidence="3" id="KW-1185">Reference proteome</keyword>
<dbReference type="EMBL" id="JALKCH010000002">
    <property type="protein sequence ID" value="MCK0196095.1"/>
    <property type="molecule type" value="Genomic_DNA"/>
</dbReference>
<dbReference type="Proteomes" id="UP001203284">
    <property type="component" value="Unassembled WGS sequence"/>
</dbReference>
<comment type="caution">
    <text evidence="2">The sequence shown here is derived from an EMBL/GenBank/DDBJ whole genome shotgun (WGS) entry which is preliminary data.</text>
</comment>
<dbReference type="RefSeq" id="WP_247026836.1">
    <property type="nucleotide sequence ID" value="NZ_JALKCH010000002.1"/>
</dbReference>
<gene>
    <name evidence="2" type="ORF">MWN34_04125</name>
</gene>
<evidence type="ECO:0000256" key="1">
    <source>
        <dbReference type="SAM" id="MobiDB-lite"/>
    </source>
</evidence>
<evidence type="ECO:0000313" key="3">
    <source>
        <dbReference type="Proteomes" id="UP001203284"/>
    </source>
</evidence>
<proteinExistence type="predicted"/>
<reference evidence="2 3" key="1">
    <citation type="submission" date="2022-04" db="EMBL/GenBank/DDBJ databases">
        <authorList>
            <person name="Grouzdev D.S."/>
            <person name="Pantiukh K.S."/>
            <person name="Krutkina M.S."/>
        </authorList>
    </citation>
    <scope>NUCLEOTIDE SEQUENCE [LARGE SCALE GENOMIC DNA]</scope>
    <source>
        <strain evidence="2 3">6x-1</strain>
    </source>
</reference>
<accession>A0ABT0D812</accession>
<protein>
    <submittedName>
        <fullName evidence="2">Uncharacterized protein</fullName>
    </submittedName>
</protein>
<organism evidence="2 3">
    <name type="scientific">Ancylobacter crimeensis</name>
    <dbReference type="NCBI Taxonomy" id="2579147"/>
    <lineage>
        <taxon>Bacteria</taxon>
        <taxon>Pseudomonadati</taxon>
        <taxon>Pseudomonadota</taxon>
        <taxon>Alphaproteobacteria</taxon>
        <taxon>Hyphomicrobiales</taxon>
        <taxon>Xanthobacteraceae</taxon>
        <taxon>Ancylobacter</taxon>
    </lineage>
</organism>
<feature type="region of interest" description="Disordered" evidence="1">
    <location>
        <begin position="1"/>
        <end position="24"/>
    </location>
</feature>
<name>A0ABT0D812_9HYPH</name>
<sequence length="63" mass="7296">MATNKKKLSPAERARQDRKRADFLHRPLQAGHPYRYVPIWIPYPLAQLVAGIAGAWEKRGRSR</sequence>
<feature type="compositionally biased region" description="Basic and acidic residues" evidence="1">
    <location>
        <begin position="9"/>
        <end position="24"/>
    </location>
</feature>